<dbReference type="PANTHER" id="PTHR43851:SF3">
    <property type="entry name" value="COENZYME Q8"/>
    <property type="match status" value="1"/>
</dbReference>
<sequence length="439" mass="49763">MKEQDKIYSSRSQRTGKFLKTGAKLGANYLKHYSKKLVSGESDEAALQEKNASDIYDALSNLKGSALKVAQMLSMDQGILPQAYSQKFAQAQYSAPPLSYPLVVKTFQQYFGKGPNEIFDEFSRQSVAAASIGQVHRAKKGDLDLAVKVQYPGVAQSISSDLKMVKPVVGAMFNISQQEMAHYLSEVEGRLMEETDYHLELERATKIANACQHLEGLKFPKYYPEYSSERILSMDWMPGLHLDQFLKNNPSQELRNQLGQLIWDFYDFQIHQLREVHADPHPGNFLFNEDGSIGVIDFGCVKELPADFHDHYFQIMQPGIGAEKERFTALLFELNFLLPSDSPEEVSHFANIYAEILSLLGQPFYSASFDFADKTYFEKVYALSEIYQNDKMVRKAKAARGPKDAIYLNRTYFGIYNILHVLGAKVNTHSAVDELFTKI</sequence>
<evidence type="ECO:0000313" key="6">
    <source>
        <dbReference type="EMBL" id="QNR23936.1"/>
    </source>
</evidence>
<name>A0A7H0VDY8_9FLAO</name>
<accession>A0A7H0VDY8</accession>
<dbReference type="Proteomes" id="UP000516305">
    <property type="component" value="Chromosome"/>
</dbReference>
<evidence type="ECO:0000259" key="5">
    <source>
        <dbReference type="PROSITE" id="PS50011"/>
    </source>
</evidence>
<keyword evidence="4" id="KW-0067">ATP-binding</keyword>
<protein>
    <submittedName>
        <fullName evidence="6">Phosphotransferase</fullName>
    </submittedName>
</protein>
<dbReference type="InterPro" id="IPR004147">
    <property type="entry name" value="ABC1_dom"/>
</dbReference>
<dbReference type="InterPro" id="IPR034646">
    <property type="entry name" value="ADCK3_dom"/>
</dbReference>
<dbReference type="RefSeq" id="WP_210758472.1">
    <property type="nucleotide sequence ID" value="NZ_CP060139.1"/>
</dbReference>
<dbReference type="CDD" id="cd13970">
    <property type="entry name" value="ABC1_ADCK3"/>
    <property type="match status" value="1"/>
</dbReference>
<keyword evidence="2 6" id="KW-0808">Transferase</keyword>
<proteinExistence type="inferred from homology"/>
<dbReference type="Gene3D" id="1.10.510.10">
    <property type="entry name" value="Transferase(Phosphotransferase) domain 1"/>
    <property type="match status" value="1"/>
</dbReference>
<dbReference type="InterPro" id="IPR011009">
    <property type="entry name" value="Kinase-like_dom_sf"/>
</dbReference>
<keyword evidence="7" id="KW-1185">Reference proteome</keyword>
<dbReference type="Pfam" id="PF03109">
    <property type="entry name" value="ABC1"/>
    <property type="match status" value="1"/>
</dbReference>
<gene>
    <name evidence="6" type="ORF">H4K34_16410</name>
</gene>
<dbReference type="GO" id="GO:0005524">
    <property type="term" value="F:ATP binding"/>
    <property type="evidence" value="ECO:0007669"/>
    <property type="project" value="UniProtKB-KW"/>
</dbReference>
<dbReference type="GO" id="GO:0004672">
    <property type="term" value="F:protein kinase activity"/>
    <property type="evidence" value="ECO:0007669"/>
    <property type="project" value="InterPro"/>
</dbReference>
<organism evidence="6 7">
    <name type="scientific">Croceimicrobium hydrocarbonivorans</name>
    <dbReference type="NCBI Taxonomy" id="2761580"/>
    <lineage>
        <taxon>Bacteria</taxon>
        <taxon>Pseudomonadati</taxon>
        <taxon>Bacteroidota</taxon>
        <taxon>Flavobacteriia</taxon>
        <taxon>Flavobacteriales</taxon>
        <taxon>Owenweeksiaceae</taxon>
        <taxon>Croceimicrobium</taxon>
    </lineage>
</organism>
<evidence type="ECO:0000256" key="2">
    <source>
        <dbReference type="ARBA" id="ARBA00022679"/>
    </source>
</evidence>
<dbReference type="SUPFAM" id="SSF56112">
    <property type="entry name" value="Protein kinase-like (PK-like)"/>
    <property type="match status" value="1"/>
</dbReference>
<dbReference type="InterPro" id="IPR051409">
    <property type="entry name" value="Atypical_kinase_ADCK"/>
</dbReference>
<reference evidence="6 7" key="1">
    <citation type="submission" date="2020-08" db="EMBL/GenBank/DDBJ databases">
        <title>Croceimicrobium hydrocarbonivorans gen. nov., sp. nov., a novel marine bacterium isolated from a bacterial consortium that degrades polyethylene terephthalate.</title>
        <authorList>
            <person name="Liu R."/>
        </authorList>
    </citation>
    <scope>NUCLEOTIDE SEQUENCE [LARGE SCALE GENOMIC DNA]</scope>
    <source>
        <strain evidence="6 7">A20-9</strain>
    </source>
</reference>
<comment type="similarity">
    <text evidence="1">Belongs to the protein kinase superfamily. ADCK protein kinase family.</text>
</comment>
<keyword evidence="3" id="KW-0547">Nucleotide-binding</keyword>
<dbReference type="PANTHER" id="PTHR43851">
    <property type="match status" value="1"/>
</dbReference>
<dbReference type="GO" id="GO:0006744">
    <property type="term" value="P:ubiquinone biosynthetic process"/>
    <property type="evidence" value="ECO:0007669"/>
    <property type="project" value="TreeGrafter"/>
</dbReference>
<evidence type="ECO:0000256" key="1">
    <source>
        <dbReference type="ARBA" id="ARBA00009670"/>
    </source>
</evidence>
<evidence type="ECO:0000256" key="3">
    <source>
        <dbReference type="ARBA" id="ARBA00022741"/>
    </source>
</evidence>
<dbReference type="InterPro" id="IPR000719">
    <property type="entry name" value="Prot_kinase_dom"/>
</dbReference>
<dbReference type="KEGG" id="chyd:H4K34_16410"/>
<feature type="domain" description="Protein kinase" evidence="5">
    <location>
        <begin position="121"/>
        <end position="439"/>
    </location>
</feature>
<evidence type="ECO:0000256" key="4">
    <source>
        <dbReference type="ARBA" id="ARBA00022840"/>
    </source>
</evidence>
<evidence type="ECO:0000313" key="7">
    <source>
        <dbReference type="Proteomes" id="UP000516305"/>
    </source>
</evidence>
<dbReference type="AlphaFoldDB" id="A0A7H0VDY8"/>
<dbReference type="PROSITE" id="PS50011">
    <property type="entry name" value="PROTEIN_KINASE_DOM"/>
    <property type="match status" value="1"/>
</dbReference>
<dbReference type="EMBL" id="CP060139">
    <property type="protein sequence ID" value="QNR23936.1"/>
    <property type="molecule type" value="Genomic_DNA"/>
</dbReference>